<sequence length="337" mass="37882">MKMAESEDKTLLHRQFSSDSELDTTTLSGTLPIPSLTPSSTFKLLGPVGEELITPSSLSVSNSGEIVVSDSESCFIVIYSCQCNYLSHFSTIPRMMFYVFFDTDFYKPHQVAWLSSRRVVFTQPKGSRIIVSDWTGKCHVTIEGRPLYEPYGIMVDQSDNIYVTDKQKGRILCYSCEGKLIQTLGKLGCNNVNLTSPHFIQHSNSEDTFYVNHIMKDKIVISVYNKDGKLKQHLTPKMDLASDGRSLGQFVVLEDDSIVYLDNPDQSNTDIVVLKGKLAIRDGMKNGHVNNTECISKIYKLDYAISAISLTNDRNLIFINSKSKCVHVHSLKMPYTD</sequence>
<dbReference type="EMBL" id="VSWD01000005">
    <property type="protein sequence ID" value="KAK3104075.1"/>
    <property type="molecule type" value="Genomic_DNA"/>
</dbReference>
<dbReference type="InterPro" id="IPR011042">
    <property type="entry name" value="6-blade_b-propeller_TolB-like"/>
</dbReference>
<dbReference type="PANTHER" id="PTHR24104:SF25">
    <property type="entry name" value="PROTEIN LIN-41"/>
    <property type="match status" value="1"/>
</dbReference>
<keyword evidence="2" id="KW-1185">Reference proteome</keyword>
<dbReference type="PANTHER" id="PTHR24104">
    <property type="entry name" value="E3 UBIQUITIN-PROTEIN LIGASE NHLRC1-RELATED"/>
    <property type="match status" value="1"/>
</dbReference>
<name>A0AA88YPU4_PINIB</name>
<accession>A0AA88YPU4</accession>
<dbReference type="SUPFAM" id="SSF101898">
    <property type="entry name" value="NHL repeat"/>
    <property type="match status" value="1"/>
</dbReference>
<comment type="caution">
    <text evidence="1">The sequence shown here is derived from an EMBL/GenBank/DDBJ whole genome shotgun (WGS) entry which is preliminary data.</text>
</comment>
<dbReference type="Gene3D" id="2.120.10.30">
    <property type="entry name" value="TolB, C-terminal domain"/>
    <property type="match status" value="1"/>
</dbReference>
<proteinExistence type="predicted"/>
<dbReference type="Proteomes" id="UP001186944">
    <property type="component" value="Unassembled WGS sequence"/>
</dbReference>
<protein>
    <submittedName>
        <fullName evidence="1">Uncharacterized protein</fullName>
    </submittedName>
</protein>
<dbReference type="GO" id="GO:0008270">
    <property type="term" value="F:zinc ion binding"/>
    <property type="evidence" value="ECO:0007669"/>
    <property type="project" value="UniProtKB-KW"/>
</dbReference>
<dbReference type="InterPro" id="IPR050952">
    <property type="entry name" value="TRIM-NHL_E3_ligases"/>
</dbReference>
<organism evidence="1 2">
    <name type="scientific">Pinctada imbricata</name>
    <name type="common">Atlantic pearl-oyster</name>
    <name type="synonym">Pinctada martensii</name>
    <dbReference type="NCBI Taxonomy" id="66713"/>
    <lineage>
        <taxon>Eukaryota</taxon>
        <taxon>Metazoa</taxon>
        <taxon>Spiralia</taxon>
        <taxon>Lophotrochozoa</taxon>
        <taxon>Mollusca</taxon>
        <taxon>Bivalvia</taxon>
        <taxon>Autobranchia</taxon>
        <taxon>Pteriomorphia</taxon>
        <taxon>Pterioida</taxon>
        <taxon>Pterioidea</taxon>
        <taxon>Pteriidae</taxon>
        <taxon>Pinctada</taxon>
    </lineage>
</organism>
<dbReference type="AlphaFoldDB" id="A0AA88YPU4"/>
<evidence type="ECO:0000313" key="1">
    <source>
        <dbReference type="EMBL" id="KAK3104075.1"/>
    </source>
</evidence>
<reference evidence="1" key="1">
    <citation type="submission" date="2019-08" db="EMBL/GenBank/DDBJ databases">
        <title>The improved chromosome-level genome for the pearl oyster Pinctada fucata martensii using PacBio sequencing and Hi-C.</title>
        <authorList>
            <person name="Zheng Z."/>
        </authorList>
    </citation>
    <scope>NUCLEOTIDE SEQUENCE</scope>
    <source>
        <strain evidence="1">ZZ-2019</strain>
        <tissue evidence="1">Adductor muscle</tissue>
    </source>
</reference>
<evidence type="ECO:0000313" key="2">
    <source>
        <dbReference type="Proteomes" id="UP001186944"/>
    </source>
</evidence>
<gene>
    <name evidence="1" type="ORF">FSP39_024225</name>
</gene>